<proteinExistence type="predicted"/>
<dbReference type="OrthoDB" id="2416077at2759"/>
<dbReference type="Proteomes" id="UP000499080">
    <property type="component" value="Unassembled WGS sequence"/>
</dbReference>
<accession>A0A4Y2CC14</accession>
<reference evidence="1 2" key="1">
    <citation type="journal article" date="2019" name="Sci. Rep.">
        <title>Orb-weaving spider Araneus ventricosus genome elucidates the spidroin gene catalogue.</title>
        <authorList>
            <person name="Kono N."/>
            <person name="Nakamura H."/>
            <person name="Ohtoshi R."/>
            <person name="Moran D.A.P."/>
            <person name="Shinohara A."/>
            <person name="Yoshida Y."/>
            <person name="Fujiwara M."/>
            <person name="Mori M."/>
            <person name="Tomita M."/>
            <person name="Arakawa K."/>
        </authorList>
    </citation>
    <scope>NUCLEOTIDE SEQUENCE [LARGE SCALE GENOMIC DNA]</scope>
</reference>
<organism evidence="1 2">
    <name type="scientific">Araneus ventricosus</name>
    <name type="common">Orbweaver spider</name>
    <name type="synonym">Epeira ventricosa</name>
    <dbReference type="NCBI Taxonomy" id="182803"/>
    <lineage>
        <taxon>Eukaryota</taxon>
        <taxon>Metazoa</taxon>
        <taxon>Ecdysozoa</taxon>
        <taxon>Arthropoda</taxon>
        <taxon>Chelicerata</taxon>
        <taxon>Arachnida</taxon>
        <taxon>Araneae</taxon>
        <taxon>Araneomorphae</taxon>
        <taxon>Entelegynae</taxon>
        <taxon>Araneoidea</taxon>
        <taxon>Araneidae</taxon>
        <taxon>Araneus</taxon>
    </lineage>
</organism>
<dbReference type="Gene3D" id="3.30.420.10">
    <property type="entry name" value="Ribonuclease H-like superfamily/Ribonuclease H"/>
    <property type="match status" value="1"/>
</dbReference>
<comment type="caution">
    <text evidence="1">The sequence shown here is derived from an EMBL/GenBank/DDBJ whole genome shotgun (WGS) entry which is preliminary data.</text>
</comment>
<evidence type="ECO:0000313" key="2">
    <source>
        <dbReference type="Proteomes" id="UP000499080"/>
    </source>
</evidence>
<gene>
    <name evidence="1" type="ORF">AVEN_219010_1</name>
</gene>
<protein>
    <submittedName>
        <fullName evidence="1">Uncharacterized protein</fullName>
    </submittedName>
</protein>
<keyword evidence="2" id="KW-1185">Reference proteome</keyword>
<evidence type="ECO:0000313" key="1">
    <source>
        <dbReference type="EMBL" id="GBM01893.1"/>
    </source>
</evidence>
<dbReference type="GO" id="GO:0003676">
    <property type="term" value="F:nucleic acid binding"/>
    <property type="evidence" value="ECO:0007669"/>
    <property type="project" value="InterPro"/>
</dbReference>
<dbReference type="EMBL" id="BGPR01000174">
    <property type="protein sequence ID" value="GBM01893.1"/>
    <property type="molecule type" value="Genomic_DNA"/>
</dbReference>
<dbReference type="AlphaFoldDB" id="A0A4Y2CC14"/>
<sequence length="103" mass="11639">MRQELTIKGSVTISVDHLGTPRFFLHHADGRMCVCDLLAVLSVHSSKIPPSNLKELRVVILLSWANIPPQRFQQPVESMPRRISAIIKAREGSIRLILSNRVF</sequence>
<name>A0A4Y2CC14_ARAVE</name>
<dbReference type="InterPro" id="IPR036397">
    <property type="entry name" value="RNaseH_sf"/>
</dbReference>